<keyword evidence="10" id="KW-1185">Reference proteome</keyword>
<dbReference type="GO" id="GO:0033786">
    <property type="term" value="F:heptose-1-phosphate adenylyltransferase activity"/>
    <property type="evidence" value="ECO:0007669"/>
    <property type="project" value="TreeGrafter"/>
</dbReference>
<dbReference type="GO" id="GO:0005829">
    <property type="term" value="C:cytosol"/>
    <property type="evidence" value="ECO:0007669"/>
    <property type="project" value="TreeGrafter"/>
</dbReference>
<dbReference type="Proteomes" id="UP000185678">
    <property type="component" value="Unassembled WGS sequence"/>
</dbReference>
<dbReference type="CDD" id="cd01172">
    <property type="entry name" value="RfaE_like"/>
    <property type="match status" value="1"/>
</dbReference>
<comment type="function">
    <text evidence="1">Catalyzes the phosphorylation of D-glycero-D-manno-heptose 7-phosphate at the C-1 position to selectively form D-glycero-beta-D-manno-heptose-1,7-bisphosphate.</text>
</comment>
<dbReference type="EMBL" id="FTOA01000004">
    <property type="protein sequence ID" value="SIS86072.1"/>
    <property type="molecule type" value="Genomic_DNA"/>
</dbReference>
<feature type="domain" description="Carbohydrate kinase PfkB" evidence="7">
    <location>
        <begin position="215"/>
        <end position="516"/>
    </location>
</feature>
<dbReference type="Gene3D" id="3.40.50.620">
    <property type="entry name" value="HUPs"/>
    <property type="match status" value="1"/>
</dbReference>
<dbReference type="PANTHER" id="PTHR46969">
    <property type="entry name" value="BIFUNCTIONAL PROTEIN HLDE"/>
    <property type="match status" value="1"/>
</dbReference>
<dbReference type="Gene3D" id="3.40.1190.20">
    <property type="match status" value="1"/>
</dbReference>
<dbReference type="SUPFAM" id="SSF52374">
    <property type="entry name" value="Nucleotidylyl transferase"/>
    <property type="match status" value="1"/>
</dbReference>
<evidence type="ECO:0000256" key="6">
    <source>
        <dbReference type="ARBA" id="ARBA00023277"/>
    </source>
</evidence>
<dbReference type="PANTHER" id="PTHR46969:SF1">
    <property type="entry name" value="BIFUNCTIONAL PROTEIN HLDE"/>
    <property type="match status" value="1"/>
</dbReference>
<dbReference type="AlphaFoldDB" id="A0A1N7MJ27"/>
<dbReference type="InterPro" id="IPR011913">
    <property type="entry name" value="RfaE_dom_I"/>
</dbReference>
<evidence type="ECO:0000313" key="10">
    <source>
        <dbReference type="Proteomes" id="UP000185678"/>
    </source>
</evidence>
<dbReference type="Pfam" id="PF00294">
    <property type="entry name" value="PfkB"/>
    <property type="match status" value="1"/>
</dbReference>
<feature type="domain" description="Cytidyltransferase-like" evidence="8">
    <location>
        <begin position="49"/>
        <end position="175"/>
    </location>
</feature>
<evidence type="ECO:0000256" key="4">
    <source>
        <dbReference type="ARBA" id="ARBA00022777"/>
    </source>
</evidence>
<evidence type="ECO:0000256" key="1">
    <source>
        <dbReference type="ARBA" id="ARBA00002319"/>
    </source>
</evidence>
<gene>
    <name evidence="9" type="ORF">SAMN05421779_104155</name>
</gene>
<protein>
    <submittedName>
        <fullName evidence="9">RfaE bifunctional protein, domain II</fullName>
    </submittedName>
</protein>
<evidence type="ECO:0000259" key="8">
    <source>
        <dbReference type="Pfam" id="PF01467"/>
    </source>
</evidence>
<dbReference type="InterPro" id="IPR011611">
    <property type="entry name" value="PfkB_dom"/>
</dbReference>
<dbReference type="InterPro" id="IPR014729">
    <property type="entry name" value="Rossmann-like_a/b/a_fold"/>
</dbReference>
<reference evidence="9 10" key="1">
    <citation type="submission" date="2017-01" db="EMBL/GenBank/DDBJ databases">
        <authorList>
            <person name="Mah S.A."/>
            <person name="Swanson W.J."/>
            <person name="Moy G.W."/>
            <person name="Vacquier V.D."/>
        </authorList>
    </citation>
    <scope>NUCLEOTIDE SEQUENCE [LARGE SCALE GENOMIC DNA]</scope>
    <source>
        <strain evidence="9 10">DSM 11589</strain>
    </source>
</reference>
<dbReference type="Pfam" id="PF01467">
    <property type="entry name" value="CTP_transf_like"/>
    <property type="match status" value="1"/>
</dbReference>
<keyword evidence="5" id="KW-0511">Multifunctional enzyme</keyword>
<evidence type="ECO:0000256" key="3">
    <source>
        <dbReference type="ARBA" id="ARBA00022679"/>
    </source>
</evidence>
<dbReference type="InterPro" id="IPR004821">
    <property type="entry name" value="Cyt_trans-like"/>
</dbReference>
<dbReference type="GO" id="GO:0016773">
    <property type="term" value="F:phosphotransferase activity, alcohol group as acceptor"/>
    <property type="evidence" value="ECO:0007669"/>
    <property type="project" value="InterPro"/>
</dbReference>
<dbReference type="CDD" id="cd02172">
    <property type="entry name" value="RfaE_N"/>
    <property type="match status" value="1"/>
</dbReference>
<dbReference type="NCBIfam" id="TIGR00125">
    <property type="entry name" value="cyt_tran_rel"/>
    <property type="match status" value="1"/>
</dbReference>
<evidence type="ECO:0000256" key="5">
    <source>
        <dbReference type="ARBA" id="ARBA00023268"/>
    </source>
</evidence>
<evidence type="ECO:0000259" key="7">
    <source>
        <dbReference type="Pfam" id="PF00294"/>
    </source>
</evidence>
<comment type="function">
    <text evidence="2">Catalyzes the ADP transfer from ATP to D-glycero-beta-D-manno-heptose 1-phosphate, yielding ADP-D-glycero-beta-D-manno-heptose.</text>
</comment>
<keyword evidence="3" id="KW-0808">Transferase</keyword>
<keyword evidence="6" id="KW-0119">Carbohydrate metabolism</keyword>
<dbReference type="InterPro" id="IPR029056">
    <property type="entry name" value="Ribokinase-like"/>
</dbReference>
<name>A0A1N7MJ27_9PROT</name>
<proteinExistence type="predicted"/>
<dbReference type="GO" id="GO:0033785">
    <property type="term" value="F:heptose 7-phosphate kinase activity"/>
    <property type="evidence" value="ECO:0007669"/>
    <property type="project" value="TreeGrafter"/>
</dbReference>
<accession>A0A1N7MJ27</accession>
<dbReference type="STRING" id="80876.SAMN05421779_104155"/>
<keyword evidence="4" id="KW-0418">Kinase</keyword>
<evidence type="ECO:0000313" key="9">
    <source>
        <dbReference type="EMBL" id="SIS86072.1"/>
    </source>
</evidence>
<dbReference type="RefSeq" id="WP_217696077.1">
    <property type="nucleotide sequence ID" value="NZ_FTOA01000004.1"/>
</dbReference>
<dbReference type="SUPFAM" id="SSF53613">
    <property type="entry name" value="Ribokinase-like"/>
    <property type="match status" value="1"/>
</dbReference>
<evidence type="ECO:0000256" key="2">
    <source>
        <dbReference type="ARBA" id="ARBA00003753"/>
    </source>
</evidence>
<organism evidence="9 10">
    <name type="scientific">Insolitispirillum peregrinum</name>
    <dbReference type="NCBI Taxonomy" id="80876"/>
    <lineage>
        <taxon>Bacteria</taxon>
        <taxon>Pseudomonadati</taxon>
        <taxon>Pseudomonadota</taxon>
        <taxon>Alphaproteobacteria</taxon>
        <taxon>Rhodospirillales</taxon>
        <taxon>Novispirillaceae</taxon>
        <taxon>Insolitispirillum</taxon>
    </lineage>
</organism>
<sequence>MADPDLSPSGQQASGPMAPLSVRSKIHSLDGLAALARRAQQDGKTVALCHGVFDLLHLGHVRHIEAARKEADVLFVTLTCDEHVNKGPGRPVFTEQLRAEMLAALAYVDAVGINYAPSAETVIHAVRPDVYIKGSDYADADQDVTGKIRSERDAVESHGGRLVFTDEVTFSSSTLINKYLNVYDPSLQHYLETLRDEGTLETLLGHVERLQELRVLFVGDAIIDEYDYVTPMGKAAKENIIASLFHGKELFAGGIIAAANHAASVVKSVDVLTCVGSADSHEALIRQTVRDNVTLHLLQRDNAPTTRKVRYIDAYSMRKLFEVYHMDDSYLHGELKQTFDTFIAEHAAEYDLVVVCDFGHGLIDGKSIDLLEKHARFLAVNAQSNAANIGFNMITKYPKADYIAIDANEARLAAHDKVSDMSEVVGEMLPRRIDCPNIIVTQGKHGCLVYQRDQGLHRIPALTSTIVDTVGAGDAFFAITAPAVALGVPMKLVGFLGNAAGAIKVGIVGHRTSVEKAPLVKFLTALLK</sequence>